<dbReference type="Gramene" id="PRQ50694">
    <property type="protein sequence ID" value="PRQ50694"/>
    <property type="gene ID" value="RchiOBHm_Chr2g0136121"/>
</dbReference>
<dbReference type="InterPro" id="IPR015915">
    <property type="entry name" value="Kelch-typ_b-propeller"/>
</dbReference>
<dbReference type="SUPFAM" id="SSF117281">
    <property type="entry name" value="Kelch motif"/>
    <property type="match status" value="1"/>
</dbReference>
<dbReference type="EMBL" id="PDCK01000040">
    <property type="protein sequence ID" value="PRQ50694.1"/>
    <property type="molecule type" value="Genomic_DNA"/>
</dbReference>
<organism evidence="1 2">
    <name type="scientific">Rosa chinensis</name>
    <name type="common">China rose</name>
    <dbReference type="NCBI Taxonomy" id="74649"/>
    <lineage>
        <taxon>Eukaryota</taxon>
        <taxon>Viridiplantae</taxon>
        <taxon>Streptophyta</taxon>
        <taxon>Embryophyta</taxon>
        <taxon>Tracheophyta</taxon>
        <taxon>Spermatophyta</taxon>
        <taxon>Magnoliopsida</taxon>
        <taxon>eudicotyledons</taxon>
        <taxon>Gunneridae</taxon>
        <taxon>Pentapetalae</taxon>
        <taxon>rosids</taxon>
        <taxon>fabids</taxon>
        <taxon>Rosales</taxon>
        <taxon>Rosaceae</taxon>
        <taxon>Rosoideae</taxon>
        <taxon>Rosoideae incertae sedis</taxon>
        <taxon>Rosa</taxon>
    </lineage>
</organism>
<sequence>MEEKVENYLYLQFKDHLRRVNLNKLEEQKESPEFELVADFLEEKLPYGMCVFLQDSNKLYMVGGERIRKNERAGRYWWRGFLDAANEPDSSGLSCDVFVLDSSNGKISAAPGFPKPKGPKINARALATMGDKVYVMSFRPYYYHGTLPSPAFECYDSAKQSWEELPVPPNYYCSSSAATTYGFHFVLGTKIYLCTPHGFFCYNVDQSPPKWEFIEDAEWQFDQLPSYNSEEEMEDNKIEDYSLPLIPALPYRSICFAEPGKGGLAVGYTAQGLVGYFFAPNGSLLYQEPLNQLNSNSKLPSPNSYFFGGKVCYVGENKFCLILSGEIDQTSWSWSLAVATFDVKCKANVHNGEGGGKHFYHDLPLCYHQFDNINSCFSNACKYENSESPRLYDYLNLQDAFVISSEPKSQRHHNHKRKRIMMGVGFQLV</sequence>
<gene>
    <name evidence="1" type="ORF">RchiOBHm_Chr2g0136121</name>
</gene>
<evidence type="ECO:0000313" key="1">
    <source>
        <dbReference type="EMBL" id="PRQ50694.1"/>
    </source>
</evidence>
<comment type="caution">
    <text evidence="1">The sequence shown here is derived from an EMBL/GenBank/DDBJ whole genome shotgun (WGS) entry which is preliminary data.</text>
</comment>
<evidence type="ECO:0000313" key="2">
    <source>
        <dbReference type="Proteomes" id="UP000238479"/>
    </source>
</evidence>
<accession>A0A2P6RW90</accession>
<protein>
    <submittedName>
        <fullName evidence="1">Putative kelch-type beta propeller</fullName>
    </submittedName>
</protein>
<dbReference type="Gene3D" id="2.120.10.80">
    <property type="entry name" value="Kelch-type beta propeller"/>
    <property type="match status" value="1"/>
</dbReference>
<dbReference type="AlphaFoldDB" id="A0A2P6RW90"/>
<reference evidence="1 2" key="1">
    <citation type="journal article" date="2018" name="Nat. Genet.">
        <title>The Rosa genome provides new insights in the design of modern roses.</title>
        <authorList>
            <person name="Bendahmane M."/>
        </authorList>
    </citation>
    <scope>NUCLEOTIDE SEQUENCE [LARGE SCALE GENOMIC DNA]</scope>
    <source>
        <strain evidence="2">cv. Old Blush</strain>
    </source>
</reference>
<dbReference type="Proteomes" id="UP000238479">
    <property type="component" value="Chromosome 2"/>
</dbReference>
<name>A0A2P6RW90_ROSCH</name>
<keyword evidence="2" id="KW-1185">Reference proteome</keyword>
<proteinExistence type="predicted"/>